<evidence type="ECO:0000256" key="9">
    <source>
        <dbReference type="ARBA" id="ARBA00023239"/>
    </source>
</evidence>
<keyword evidence="9 12" id="KW-0456">Lyase</keyword>
<keyword evidence="5 12" id="KW-0963">Cytoplasm</keyword>
<comment type="subcellular location">
    <subcellularLocation>
        <location evidence="12">Cytoplasm</location>
    </subcellularLocation>
</comment>
<dbReference type="InterPro" id="IPR020625">
    <property type="entry name" value="Schiff_base-form_aldolases_AS"/>
</dbReference>
<comment type="function">
    <text evidence="1 12">Catalyzes the condensation of (S)-aspartate-beta-semialdehyde [(S)-ASA] and pyruvate to 4-hydroxy-tetrahydrodipicolinate (HTPA).</text>
</comment>
<dbReference type="PIRSF" id="PIRSF001365">
    <property type="entry name" value="DHDPS"/>
    <property type="match status" value="1"/>
</dbReference>
<dbReference type="Pfam" id="PF00701">
    <property type="entry name" value="DHDPS"/>
    <property type="match status" value="1"/>
</dbReference>
<feature type="active site" description="Proton donor/acceptor" evidence="12">
    <location>
        <position position="133"/>
    </location>
</feature>
<dbReference type="EMBL" id="CP089291">
    <property type="protein sequence ID" value="UOF89407.1"/>
    <property type="molecule type" value="Genomic_DNA"/>
</dbReference>
<comment type="similarity">
    <text evidence="3 12 13">Belongs to the DapA family.</text>
</comment>
<organism evidence="14 15">
    <name type="scientific">Fodinisporobacter ferrooxydans</name>
    <dbReference type="NCBI Taxonomy" id="2901836"/>
    <lineage>
        <taxon>Bacteria</taxon>
        <taxon>Bacillati</taxon>
        <taxon>Bacillota</taxon>
        <taxon>Bacilli</taxon>
        <taxon>Bacillales</taxon>
        <taxon>Alicyclobacillaceae</taxon>
        <taxon>Fodinisporobacter</taxon>
    </lineage>
</organism>
<dbReference type="InterPro" id="IPR020624">
    <property type="entry name" value="Schiff_base-form_aldolases_CS"/>
</dbReference>
<feature type="site" description="Part of a proton relay during catalysis" evidence="12">
    <location>
        <position position="107"/>
    </location>
</feature>
<dbReference type="HAMAP" id="MF_00418">
    <property type="entry name" value="DapA"/>
    <property type="match status" value="1"/>
</dbReference>
<dbReference type="PROSITE" id="PS00665">
    <property type="entry name" value="DHDPS_1"/>
    <property type="match status" value="1"/>
</dbReference>
<comment type="pathway">
    <text evidence="2 12">Amino-acid biosynthesis; L-lysine biosynthesis via DAP pathway; (S)-tetrahydrodipicolinate from L-aspartate: step 3/4.</text>
</comment>
<evidence type="ECO:0000256" key="13">
    <source>
        <dbReference type="PIRNR" id="PIRNR001365"/>
    </source>
</evidence>
<dbReference type="RefSeq" id="WP_347436095.1">
    <property type="nucleotide sequence ID" value="NZ_CP089291.1"/>
</dbReference>
<dbReference type="InterPro" id="IPR013785">
    <property type="entry name" value="Aldolase_TIM"/>
</dbReference>
<evidence type="ECO:0000313" key="14">
    <source>
        <dbReference type="EMBL" id="UOF89407.1"/>
    </source>
</evidence>
<dbReference type="PANTHER" id="PTHR12128:SF66">
    <property type="entry name" value="4-HYDROXY-2-OXOGLUTARATE ALDOLASE, MITOCHONDRIAL"/>
    <property type="match status" value="1"/>
</dbReference>
<dbReference type="PANTHER" id="PTHR12128">
    <property type="entry name" value="DIHYDRODIPICOLINATE SYNTHASE"/>
    <property type="match status" value="1"/>
</dbReference>
<feature type="binding site" evidence="12">
    <location>
        <position position="203"/>
    </location>
    <ligand>
        <name>pyruvate</name>
        <dbReference type="ChEBI" id="CHEBI:15361"/>
    </ligand>
</feature>
<comment type="catalytic activity">
    <reaction evidence="11 12">
        <text>L-aspartate 4-semialdehyde + pyruvate = (2S,4S)-4-hydroxy-2,3,4,5-tetrahydrodipicolinate + H2O + H(+)</text>
        <dbReference type="Rhea" id="RHEA:34171"/>
        <dbReference type="ChEBI" id="CHEBI:15361"/>
        <dbReference type="ChEBI" id="CHEBI:15377"/>
        <dbReference type="ChEBI" id="CHEBI:15378"/>
        <dbReference type="ChEBI" id="CHEBI:67139"/>
        <dbReference type="ChEBI" id="CHEBI:537519"/>
        <dbReference type="EC" id="4.3.3.7"/>
    </reaction>
</comment>
<comment type="caution">
    <text evidence="12">Was originally thought to be a dihydrodipicolinate synthase (DHDPS), catalyzing the condensation of (S)-aspartate-beta-semialdehyde [(S)-ASA] and pyruvate to dihydrodipicolinate (DHDP). However, it was shown in E.coli that the product of the enzymatic reaction is not dihydrodipicolinate but in fact (4S)-4-hydroxy-2,3,4,5-tetrahydro-(2S)-dipicolinic acid (HTPA), and that the consecutive dehydration reaction leading to DHDP is not spontaneous but catalyzed by DapB.</text>
</comment>
<evidence type="ECO:0000256" key="3">
    <source>
        <dbReference type="ARBA" id="ARBA00007592"/>
    </source>
</evidence>
<dbReference type="Gene3D" id="3.20.20.70">
    <property type="entry name" value="Aldolase class I"/>
    <property type="match status" value="1"/>
</dbReference>
<reference evidence="14" key="1">
    <citation type="submission" date="2021-12" db="EMBL/GenBank/DDBJ databases">
        <title>Alicyclobacillaceae gen. nov., sp. nov., isolated from chalcocite enrichment system.</title>
        <authorList>
            <person name="Jiang Z."/>
        </authorList>
    </citation>
    <scope>NUCLEOTIDE SEQUENCE</scope>
    <source>
        <strain evidence="14">MYW30-H2</strain>
    </source>
</reference>
<keyword evidence="6 12" id="KW-0028">Amino-acid biosynthesis</keyword>
<keyword evidence="8 12" id="KW-0457">Lysine biosynthesis</keyword>
<feature type="active site" description="Schiff-base intermediate with substrate" evidence="12">
    <location>
        <position position="161"/>
    </location>
</feature>
<dbReference type="Proteomes" id="UP000830167">
    <property type="component" value="Chromosome"/>
</dbReference>
<evidence type="ECO:0000256" key="12">
    <source>
        <dbReference type="HAMAP-Rule" id="MF_00418"/>
    </source>
</evidence>
<dbReference type="GO" id="GO:0008840">
    <property type="term" value="F:4-hydroxy-tetrahydrodipicolinate synthase activity"/>
    <property type="evidence" value="ECO:0007669"/>
    <property type="project" value="UniProtKB-EC"/>
</dbReference>
<dbReference type="NCBIfam" id="TIGR00674">
    <property type="entry name" value="dapA"/>
    <property type="match status" value="1"/>
</dbReference>
<name>A0ABY4CIX2_9BACL</name>
<dbReference type="EC" id="4.3.3.7" evidence="4 12"/>
<evidence type="ECO:0000256" key="11">
    <source>
        <dbReference type="ARBA" id="ARBA00047836"/>
    </source>
</evidence>
<dbReference type="SUPFAM" id="SSF51569">
    <property type="entry name" value="Aldolase"/>
    <property type="match status" value="1"/>
</dbReference>
<keyword evidence="7 12" id="KW-0220">Diaminopimelate biosynthesis</keyword>
<proteinExistence type="inferred from homology"/>
<comment type="subunit">
    <text evidence="12">Homotetramer; dimer of dimers.</text>
</comment>
<evidence type="ECO:0000256" key="10">
    <source>
        <dbReference type="ARBA" id="ARBA00023270"/>
    </source>
</evidence>
<protein>
    <recommendedName>
        <fullName evidence="4 12">4-hydroxy-tetrahydrodipicolinate synthase</fullName>
        <shortName evidence="12">HTPA synthase</shortName>
        <ecNumber evidence="4 12">4.3.3.7</ecNumber>
    </recommendedName>
</protein>
<dbReference type="CDD" id="cd00950">
    <property type="entry name" value="DHDPS"/>
    <property type="match status" value="1"/>
</dbReference>
<evidence type="ECO:0000256" key="6">
    <source>
        <dbReference type="ARBA" id="ARBA00022605"/>
    </source>
</evidence>
<feature type="site" description="Part of a proton relay during catalysis" evidence="12">
    <location>
        <position position="44"/>
    </location>
</feature>
<dbReference type="PRINTS" id="PR00146">
    <property type="entry name" value="DHPICSNTHASE"/>
</dbReference>
<dbReference type="PROSITE" id="PS00666">
    <property type="entry name" value="DHDPS_2"/>
    <property type="match status" value="1"/>
</dbReference>
<evidence type="ECO:0000256" key="5">
    <source>
        <dbReference type="ARBA" id="ARBA00022490"/>
    </source>
</evidence>
<evidence type="ECO:0000256" key="4">
    <source>
        <dbReference type="ARBA" id="ARBA00012086"/>
    </source>
</evidence>
<keyword evidence="15" id="KW-1185">Reference proteome</keyword>
<keyword evidence="10 12" id="KW-0704">Schiff base</keyword>
<evidence type="ECO:0000313" key="15">
    <source>
        <dbReference type="Proteomes" id="UP000830167"/>
    </source>
</evidence>
<sequence length="292" mass="31903">MDFGRVVTAMVTPFNEQGIDEENLPLLIEHLISNGTDSVVVAGTTGESPTLTHDEKLRLFERVVTLANGRIRVIAGTGTNDTASSIRLAKEAEACGVDGLLLVAPYYNKPSQEGLYQHFRAIAASTAIPIMLYNIPGRTSININAETILRLAEIDNIVAVKESSGNLSQVSNIIRRKPRDFRVYSGDDYLLLPILAIGGHGIVSVASHVAGKPIADMISNYLEGRTDQATELHNRLLPLFEGLFITSNPVMVKFALNDSGIPVGGVRLPLVRETDEQRDYMRNILQDIQDLI</sequence>
<gene>
    <name evidence="12 14" type="primary">dapA</name>
    <name evidence="14" type="ORF">LSG31_16090</name>
</gene>
<dbReference type="InterPro" id="IPR002220">
    <property type="entry name" value="DapA-like"/>
</dbReference>
<evidence type="ECO:0000256" key="1">
    <source>
        <dbReference type="ARBA" id="ARBA00003294"/>
    </source>
</evidence>
<dbReference type="SMART" id="SM01130">
    <property type="entry name" value="DHDPS"/>
    <property type="match status" value="1"/>
</dbReference>
<evidence type="ECO:0000256" key="2">
    <source>
        <dbReference type="ARBA" id="ARBA00005120"/>
    </source>
</evidence>
<dbReference type="InterPro" id="IPR005263">
    <property type="entry name" value="DapA"/>
</dbReference>
<evidence type="ECO:0000256" key="8">
    <source>
        <dbReference type="ARBA" id="ARBA00023154"/>
    </source>
</evidence>
<feature type="binding site" evidence="12">
    <location>
        <position position="45"/>
    </location>
    <ligand>
        <name>pyruvate</name>
        <dbReference type="ChEBI" id="CHEBI:15361"/>
    </ligand>
</feature>
<accession>A0ABY4CIX2</accession>
<evidence type="ECO:0000256" key="7">
    <source>
        <dbReference type="ARBA" id="ARBA00022915"/>
    </source>
</evidence>